<evidence type="ECO:0000313" key="2">
    <source>
        <dbReference type="Proteomes" id="UP000569732"/>
    </source>
</evidence>
<dbReference type="Proteomes" id="UP000569732">
    <property type="component" value="Unassembled WGS sequence"/>
</dbReference>
<organism evidence="1 2">
    <name type="scientific">Spartinivicinus marinus</name>
    <dbReference type="NCBI Taxonomy" id="2994442"/>
    <lineage>
        <taxon>Bacteria</taxon>
        <taxon>Pseudomonadati</taxon>
        <taxon>Pseudomonadota</taxon>
        <taxon>Gammaproteobacteria</taxon>
        <taxon>Oceanospirillales</taxon>
        <taxon>Zooshikellaceae</taxon>
        <taxon>Spartinivicinus</taxon>
    </lineage>
</organism>
<dbReference type="EMBL" id="JACCKB010000030">
    <property type="protein sequence ID" value="NYZ67791.1"/>
    <property type="molecule type" value="Genomic_DNA"/>
</dbReference>
<gene>
    <name evidence="1" type="ORF">H0A36_17395</name>
</gene>
<dbReference type="AlphaFoldDB" id="A0A853ICY7"/>
<accession>A0A853ICY7</accession>
<evidence type="ECO:0000313" key="1">
    <source>
        <dbReference type="EMBL" id="NYZ67791.1"/>
    </source>
</evidence>
<dbReference type="RefSeq" id="WP_180569814.1">
    <property type="nucleotide sequence ID" value="NZ_JACCKB010000030.1"/>
</dbReference>
<protein>
    <submittedName>
        <fullName evidence="1">Uncharacterized protein</fullName>
    </submittedName>
</protein>
<sequence length="73" mass="8191">MFELIDQSLFITLFAAILAAKLVSYVASQLYYKRFGLGRVQLSAQAKSIGAVLKPKNQSEYKLMYQPSDSQLV</sequence>
<proteinExistence type="predicted"/>
<reference evidence="1 2" key="1">
    <citation type="submission" date="2020-07" db="EMBL/GenBank/DDBJ databases">
        <title>Endozoicomonas sp. nov., isolated from sediment.</title>
        <authorList>
            <person name="Gu T."/>
        </authorList>
    </citation>
    <scope>NUCLEOTIDE SEQUENCE [LARGE SCALE GENOMIC DNA]</scope>
    <source>
        <strain evidence="1 2">SM1973</strain>
    </source>
</reference>
<name>A0A853ICY7_9GAMM</name>
<comment type="caution">
    <text evidence="1">The sequence shown here is derived from an EMBL/GenBank/DDBJ whole genome shotgun (WGS) entry which is preliminary data.</text>
</comment>
<keyword evidence="2" id="KW-1185">Reference proteome</keyword>